<dbReference type="AlphaFoldDB" id="M1MD29"/>
<protein>
    <submittedName>
        <fullName evidence="2">Uncharacterized protein</fullName>
    </submittedName>
</protein>
<dbReference type="STRING" id="36745.CLSAP_04760"/>
<feature type="transmembrane region" description="Helical" evidence="1">
    <location>
        <begin position="40"/>
        <end position="61"/>
    </location>
</feature>
<keyword evidence="1" id="KW-0812">Transmembrane</keyword>
<dbReference type="EMBL" id="CP004121">
    <property type="protein sequence ID" value="AGF54283.1"/>
    <property type="molecule type" value="Genomic_DNA"/>
</dbReference>
<evidence type="ECO:0000313" key="3">
    <source>
        <dbReference type="Proteomes" id="UP000011728"/>
    </source>
</evidence>
<name>M1MD29_9CLOT</name>
<gene>
    <name evidence="2" type="ORF">Cspa_c04650</name>
</gene>
<sequence>MKKLVNLLGFISAFVTSIIIICTFLTTYQFHFVNQIFNSYLPIQLGVCITMAILGLRFIIIETGKKRLVYAAFSLAISAFLIFFMVNHLIK</sequence>
<keyword evidence="1" id="KW-1133">Transmembrane helix</keyword>
<feature type="transmembrane region" description="Helical" evidence="1">
    <location>
        <begin position="7"/>
        <end position="28"/>
    </location>
</feature>
<evidence type="ECO:0000313" key="2">
    <source>
        <dbReference type="EMBL" id="AGF54283.1"/>
    </source>
</evidence>
<keyword evidence="1" id="KW-0472">Membrane</keyword>
<dbReference type="OrthoDB" id="1920284at2"/>
<dbReference type="HOGENOM" id="CLU_176104_1_0_9"/>
<proteinExistence type="predicted"/>
<dbReference type="RefSeq" id="WP_015390609.1">
    <property type="nucleotide sequence ID" value="NC_020291.1"/>
</dbReference>
<accession>M1MD29</accession>
<reference evidence="2 3" key="1">
    <citation type="submission" date="2013-02" db="EMBL/GenBank/DDBJ databases">
        <title>Genome sequence of Clostridium saccharoperbutylacetonicum N1-4(HMT).</title>
        <authorList>
            <person name="Poehlein A."/>
            <person name="Daniel R."/>
        </authorList>
    </citation>
    <scope>NUCLEOTIDE SEQUENCE [LARGE SCALE GENOMIC DNA]</scope>
    <source>
        <strain evidence="3">N1-4(HMT)</strain>
    </source>
</reference>
<evidence type="ECO:0000256" key="1">
    <source>
        <dbReference type="SAM" id="Phobius"/>
    </source>
</evidence>
<keyword evidence="3" id="KW-1185">Reference proteome</keyword>
<dbReference type="KEGG" id="csr:Cspa_c04650"/>
<dbReference type="PATRIC" id="fig|931276.5.peg.448"/>
<dbReference type="Proteomes" id="UP000011728">
    <property type="component" value="Chromosome"/>
</dbReference>
<organism evidence="2 3">
    <name type="scientific">Clostridium saccharoperbutylacetonicum N1-4(HMT)</name>
    <dbReference type="NCBI Taxonomy" id="931276"/>
    <lineage>
        <taxon>Bacteria</taxon>
        <taxon>Bacillati</taxon>
        <taxon>Bacillota</taxon>
        <taxon>Clostridia</taxon>
        <taxon>Eubacteriales</taxon>
        <taxon>Clostridiaceae</taxon>
        <taxon>Clostridium</taxon>
    </lineage>
</organism>
<feature type="transmembrane region" description="Helical" evidence="1">
    <location>
        <begin position="68"/>
        <end position="90"/>
    </location>
</feature>
<dbReference type="eggNOG" id="ENOG5030GJE">
    <property type="taxonomic scope" value="Bacteria"/>
</dbReference>